<evidence type="ECO:0000256" key="1">
    <source>
        <dbReference type="ARBA" id="ARBA00005395"/>
    </source>
</evidence>
<dbReference type="Pfam" id="PF00583">
    <property type="entry name" value="Acetyltransf_1"/>
    <property type="match status" value="1"/>
</dbReference>
<keyword evidence="3 7" id="KW-0808">Transferase</keyword>
<comment type="subcellular location">
    <subcellularLocation>
        <location evidence="5">Cytoplasm</location>
    </subcellularLocation>
</comment>
<comment type="caution">
    <text evidence="7">The sequence shown here is derived from an EMBL/GenBank/DDBJ whole genome shotgun (WGS) entry which is preliminary data.</text>
</comment>
<dbReference type="EMBL" id="SMSE01000004">
    <property type="protein sequence ID" value="TDG12180.1"/>
    <property type="molecule type" value="Genomic_DNA"/>
</dbReference>
<sequence>MALDRAVSASPWSEQVLAPYLRSSSADTHVALVLEVAGELAGFLFYTRLLDEANIDNLAVAQDHQGKGCATALLAAGLREMSAGGLVRCLLEVRKSNVAARALYENNGFVVDGIRPRYYKTARGREDALLMSRRL</sequence>
<evidence type="ECO:0000313" key="7">
    <source>
        <dbReference type="EMBL" id="TDG12180.1"/>
    </source>
</evidence>
<evidence type="ECO:0000256" key="2">
    <source>
        <dbReference type="ARBA" id="ARBA00022490"/>
    </source>
</evidence>
<comment type="similarity">
    <text evidence="1 5">Belongs to the acetyltransferase family. RimI subfamily.</text>
</comment>
<dbReference type="OrthoDB" id="9796919at2"/>
<proteinExistence type="inferred from homology"/>
<evidence type="ECO:0000259" key="6">
    <source>
        <dbReference type="PROSITE" id="PS51186"/>
    </source>
</evidence>
<protein>
    <recommendedName>
        <fullName evidence="5">[Ribosomal protein bS18]-alanine N-acetyltransferase</fullName>
        <ecNumber evidence="5">2.3.1.266</ecNumber>
    </recommendedName>
</protein>
<reference evidence="7 8" key="1">
    <citation type="submission" date="2019-03" db="EMBL/GenBank/DDBJ databases">
        <title>Seongchinamella monodicae gen. nov., sp. nov., a novel member of the Gammaproteobacteria isolated from a tidal mudflat of beach.</title>
        <authorList>
            <person name="Yang H.G."/>
            <person name="Kang J.W."/>
            <person name="Lee S.D."/>
        </authorList>
    </citation>
    <scope>NUCLEOTIDE SEQUENCE [LARGE SCALE GENOMIC DNA]</scope>
    <source>
        <strain evidence="7 8">GH4-78</strain>
    </source>
</reference>
<evidence type="ECO:0000256" key="5">
    <source>
        <dbReference type="RuleBase" id="RU363094"/>
    </source>
</evidence>
<dbReference type="InterPro" id="IPR016181">
    <property type="entry name" value="Acyl_CoA_acyltransferase"/>
</dbReference>
<dbReference type="SUPFAM" id="SSF55729">
    <property type="entry name" value="Acyl-CoA N-acyltransferases (Nat)"/>
    <property type="match status" value="1"/>
</dbReference>
<comment type="catalytic activity">
    <reaction evidence="5">
        <text>N-terminal L-alanyl-[ribosomal protein bS18] + acetyl-CoA = N-terminal N(alpha)-acetyl-L-alanyl-[ribosomal protein bS18] + CoA + H(+)</text>
        <dbReference type="Rhea" id="RHEA:43756"/>
        <dbReference type="Rhea" id="RHEA-COMP:10676"/>
        <dbReference type="Rhea" id="RHEA-COMP:10677"/>
        <dbReference type="ChEBI" id="CHEBI:15378"/>
        <dbReference type="ChEBI" id="CHEBI:57287"/>
        <dbReference type="ChEBI" id="CHEBI:57288"/>
        <dbReference type="ChEBI" id="CHEBI:64718"/>
        <dbReference type="ChEBI" id="CHEBI:83683"/>
        <dbReference type="EC" id="2.3.1.266"/>
    </reaction>
</comment>
<keyword evidence="4" id="KW-0012">Acyltransferase</keyword>
<dbReference type="AlphaFoldDB" id="A0A4R5LPF5"/>
<keyword evidence="2 5" id="KW-0963">Cytoplasm</keyword>
<dbReference type="RefSeq" id="WP_133215150.1">
    <property type="nucleotide sequence ID" value="NZ_SMSE01000004.1"/>
</dbReference>
<accession>A0A4R5LPF5</accession>
<name>A0A4R5LPF5_9GAMM</name>
<feature type="domain" description="N-acetyltransferase" evidence="6">
    <location>
        <begin position="1"/>
        <end position="135"/>
    </location>
</feature>
<dbReference type="PANTHER" id="PTHR43420">
    <property type="entry name" value="ACETYLTRANSFERASE"/>
    <property type="match status" value="1"/>
</dbReference>
<dbReference type="GO" id="GO:0005737">
    <property type="term" value="C:cytoplasm"/>
    <property type="evidence" value="ECO:0007669"/>
    <property type="project" value="UniProtKB-SubCell"/>
</dbReference>
<dbReference type="PROSITE" id="PS51186">
    <property type="entry name" value="GNAT"/>
    <property type="match status" value="1"/>
</dbReference>
<dbReference type="Proteomes" id="UP000295554">
    <property type="component" value="Unassembled WGS sequence"/>
</dbReference>
<organism evidence="7 8">
    <name type="scientific">Seongchinamella unica</name>
    <dbReference type="NCBI Taxonomy" id="2547392"/>
    <lineage>
        <taxon>Bacteria</taxon>
        <taxon>Pseudomonadati</taxon>
        <taxon>Pseudomonadota</taxon>
        <taxon>Gammaproteobacteria</taxon>
        <taxon>Cellvibrionales</taxon>
        <taxon>Halieaceae</taxon>
        <taxon>Seongchinamella</taxon>
    </lineage>
</organism>
<gene>
    <name evidence="7" type="primary">rimI</name>
    <name evidence="7" type="ORF">E2F43_17705</name>
</gene>
<dbReference type="NCBIfam" id="TIGR01575">
    <property type="entry name" value="rimI"/>
    <property type="match status" value="1"/>
</dbReference>
<comment type="function">
    <text evidence="5">Acetylates the N-terminal alanine of ribosomal protein bS18.</text>
</comment>
<evidence type="ECO:0000313" key="8">
    <source>
        <dbReference type="Proteomes" id="UP000295554"/>
    </source>
</evidence>
<dbReference type="InterPro" id="IPR006464">
    <property type="entry name" value="AcTrfase_RimI/Ard1"/>
</dbReference>
<keyword evidence="8" id="KW-1185">Reference proteome</keyword>
<evidence type="ECO:0000256" key="4">
    <source>
        <dbReference type="ARBA" id="ARBA00023315"/>
    </source>
</evidence>
<dbReference type="GO" id="GO:0008999">
    <property type="term" value="F:protein-N-terminal-alanine acetyltransferase activity"/>
    <property type="evidence" value="ECO:0007669"/>
    <property type="project" value="UniProtKB-EC"/>
</dbReference>
<dbReference type="Gene3D" id="3.40.630.30">
    <property type="match status" value="1"/>
</dbReference>
<dbReference type="InterPro" id="IPR000182">
    <property type="entry name" value="GNAT_dom"/>
</dbReference>
<dbReference type="CDD" id="cd04301">
    <property type="entry name" value="NAT_SF"/>
    <property type="match status" value="1"/>
</dbReference>
<dbReference type="InterPro" id="IPR050680">
    <property type="entry name" value="YpeA/RimI_acetyltransf"/>
</dbReference>
<evidence type="ECO:0000256" key="3">
    <source>
        <dbReference type="ARBA" id="ARBA00022679"/>
    </source>
</evidence>
<dbReference type="EC" id="2.3.1.266" evidence="5"/>
<dbReference type="PANTHER" id="PTHR43420:SF51">
    <property type="entry name" value="PEPTIDYL-LYSINE N-ACETYLTRANSFERASE YIAC"/>
    <property type="match status" value="1"/>
</dbReference>